<dbReference type="SUPFAM" id="SSF53223">
    <property type="entry name" value="Aminoacid dehydrogenase-like, N-terminal domain"/>
    <property type="match status" value="1"/>
</dbReference>
<dbReference type="STRING" id="1229662.W3XIL6"/>
<dbReference type="InterPro" id="IPR036291">
    <property type="entry name" value="NAD(P)-bd_dom_sf"/>
</dbReference>
<dbReference type="Proteomes" id="UP000030651">
    <property type="component" value="Unassembled WGS sequence"/>
</dbReference>
<dbReference type="KEGG" id="pfy:PFICI_03111"/>
<dbReference type="OMA" id="TEICRDV"/>
<keyword evidence="3" id="KW-1185">Reference proteome</keyword>
<gene>
    <name evidence="2" type="ORF">PFICI_03111</name>
</gene>
<dbReference type="Gene3D" id="3.40.50.720">
    <property type="entry name" value="NAD(P)-binding Rossmann-like Domain"/>
    <property type="match status" value="1"/>
</dbReference>
<evidence type="ECO:0000313" key="2">
    <source>
        <dbReference type="EMBL" id="ETS85086.1"/>
    </source>
</evidence>
<organism evidence="2 3">
    <name type="scientific">Pestalotiopsis fici (strain W106-1 / CGMCC3.15140)</name>
    <dbReference type="NCBI Taxonomy" id="1229662"/>
    <lineage>
        <taxon>Eukaryota</taxon>
        <taxon>Fungi</taxon>
        <taxon>Dikarya</taxon>
        <taxon>Ascomycota</taxon>
        <taxon>Pezizomycotina</taxon>
        <taxon>Sordariomycetes</taxon>
        <taxon>Xylariomycetidae</taxon>
        <taxon>Amphisphaeriales</taxon>
        <taxon>Sporocadaceae</taxon>
        <taxon>Pestalotiopsis</taxon>
    </lineage>
</organism>
<dbReference type="GO" id="GO:0004764">
    <property type="term" value="F:shikimate 3-dehydrogenase (NADP+) activity"/>
    <property type="evidence" value="ECO:0007669"/>
    <property type="project" value="InterPro"/>
</dbReference>
<dbReference type="OrthoDB" id="204377at2759"/>
<protein>
    <submittedName>
        <fullName evidence="2">Quinate dehydrogenase</fullName>
    </submittedName>
</protein>
<dbReference type="InterPro" id="IPR013708">
    <property type="entry name" value="Shikimate_DH-bd_N"/>
</dbReference>
<reference evidence="3" key="1">
    <citation type="journal article" date="2015" name="BMC Genomics">
        <title>Genomic and transcriptomic analysis of the endophytic fungus Pestalotiopsis fici reveals its lifestyle and high potential for synthesis of natural products.</title>
        <authorList>
            <person name="Wang X."/>
            <person name="Zhang X."/>
            <person name="Liu L."/>
            <person name="Xiang M."/>
            <person name="Wang W."/>
            <person name="Sun X."/>
            <person name="Che Y."/>
            <person name="Guo L."/>
            <person name="Liu G."/>
            <person name="Guo L."/>
            <person name="Wang C."/>
            <person name="Yin W.B."/>
            <person name="Stadler M."/>
            <person name="Zhang X."/>
            <person name="Liu X."/>
        </authorList>
    </citation>
    <scope>NUCLEOTIDE SEQUENCE [LARGE SCALE GENOMIC DNA]</scope>
    <source>
        <strain evidence="3">W106-1 / CGMCC3.15140</strain>
    </source>
</reference>
<dbReference type="Gene3D" id="3.40.50.10860">
    <property type="entry name" value="Leucine Dehydrogenase, chain A, domain 1"/>
    <property type="match status" value="1"/>
</dbReference>
<dbReference type="RefSeq" id="XP_007829883.1">
    <property type="nucleotide sequence ID" value="XM_007831692.1"/>
</dbReference>
<dbReference type="InterPro" id="IPR046346">
    <property type="entry name" value="Aminoacid_DH-like_N_sf"/>
</dbReference>
<evidence type="ECO:0000259" key="1">
    <source>
        <dbReference type="Pfam" id="PF08501"/>
    </source>
</evidence>
<dbReference type="eggNOG" id="KOG0692">
    <property type="taxonomic scope" value="Eukaryota"/>
</dbReference>
<feature type="domain" description="Shikimate dehydrogenase substrate binding N-terminal" evidence="1">
    <location>
        <begin position="16"/>
        <end position="96"/>
    </location>
</feature>
<dbReference type="GeneID" id="19268124"/>
<proteinExistence type="predicted"/>
<dbReference type="HOGENOM" id="CLU_044063_1_0_1"/>
<dbReference type="PANTHER" id="PTHR21089:SF1">
    <property type="entry name" value="BIFUNCTIONAL 3-DEHYDROQUINATE DEHYDRATASE_SHIKIMATE DEHYDROGENASE, CHLOROPLASTIC"/>
    <property type="match status" value="1"/>
</dbReference>
<evidence type="ECO:0000313" key="3">
    <source>
        <dbReference type="Proteomes" id="UP000030651"/>
    </source>
</evidence>
<dbReference type="Pfam" id="PF08501">
    <property type="entry name" value="Shikimate_dh_N"/>
    <property type="match status" value="1"/>
</dbReference>
<dbReference type="EMBL" id="KI912110">
    <property type="protein sequence ID" value="ETS85086.1"/>
    <property type="molecule type" value="Genomic_DNA"/>
</dbReference>
<dbReference type="CDD" id="cd01065">
    <property type="entry name" value="NAD_bind_Shikimate_DH"/>
    <property type="match status" value="1"/>
</dbReference>
<dbReference type="GO" id="GO:0009423">
    <property type="term" value="P:chorismate biosynthetic process"/>
    <property type="evidence" value="ECO:0007669"/>
    <property type="project" value="TreeGrafter"/>
</dbReference>
<dbReference type="PANTHER" id="PTHR21089">
    <property type="entry name" value="SHIKIMATE DEHYDROGENASE"/>
    <property type="match status" value="1"/>
</dbReference>
<dbReference type="SUPFAM" id="SSF51735">
    <property type="entry name" value="NAD(P)-binding Rossmann-fold domains"/>
    <property type="match status" value="1"/>
</dbReference>
<name>W3XIL6_PESFW</name>
<dbReference type="InParanoid" id="W3XIL6"/>
<dbReference type="InterPro" id="IPR022893">
    <property type="entry name" value="Shikimate_DH_fam"/>
</dbReference>
<accession>W3XIL6</accession>
<dbReference type="GO" id="GO:0019632">
    <property type="term" value="P:shikimate metabolic process"/>
    <property type="evidence" value="ECO:0007669"/>
    <property type="project" value="TreeGrafter"/>
</dbReference>
<sequence length="312" mass="34822">MADTRGKQSSQRRGFLFGRNITKSLSPLLHGTVFAELDLDWSYERVDTDDIDLVLRCLQDENLYGAAVTMPHKVAIMKHLDVLTEICRDVGACNTIFVTMEEGRRILCGTNTDVLGVKEAFYRNVSEPHKTFEDRPVMVIGSGGAARSAVYAAQKWMRATQIYLVNRDDLETQSLLAECEAAANGSILQHINNLNQADDLPTPGAIISCIPDFAPQTHGEKLVRDIMQVFLRRSDKGAILDMCYNPTPNTAISRIAKQEGWQVIAGTEMLIWQGLEQDTYWTGRPIEELPVQQVKTAIANRLALNLQTVVNE</sequence>
<dbReference type="AlphaFoldDB" id="W3XIL6"/>